<dbReference type="Pfam" id="PF01230">
    <property type="entry name" value="HIT"/>
    <property type="match status" value="1"/>
</dbReference>
<evidence type="ECO:0000259" key="2">
    <source>
        <dbReference type="PROSITE" id="PS51084"/>
    </source>
</evidence>
<dbReference type="RefSeq" id="WP_137434722.1">
    <property type="nucleotide sequence ID" value="NZ_JANRHC010000001.1"/>
</dbReference>
<gene>
    <name evidence="3" type="ORF">FDP08_03965</name>
</gene>
<dbReference type="EMBL" id="SZYH01000001">
    <property type="protein sequence ID" value="TKV67303.1"/>
    <property type="molecule type" value="Genomic_DNA"/>
</dbReference>
<proteinExistence type="predicted"/>
<dbReference type="PROSITE" id="PS51084">
    <property type="entry name" value="HIT_2"/>
    <property type="match status" value="1"/>
</dbReference>
<evidence type="ECO:0000313" key="4">
    <source>
        <dbReference type="Proteomes" id="UP000308488"/>
    </source>
</evidence>
<sequence>MVDRKGPEQSFVLHERLEADTVSLGQSRLCEVRLMNDSSWPWILLVPRVAGVREIYQLTQAQQQQLLAESSQLGEGMMDLFSGDKLNVAALGNMVPQLHLHHIVRFEGDPAWPGPVWGKLPPRRYTEPALRETVSKLEAVLKTLPRPAS</sequence>
<reference evidence="3 4" key="1">
    <citation type="submission" date="2019-05" db="EMBL/GenBank/DDBJ databases">
        <title>Marinobacter panjinensis sp. nov., a moderately halophilic bacterium isolated from sea tidal flat environment.</title>
        <authorList>
            <person name="Yang W."/>
            <person name="An M."/>
            <person name="He W."/>
            <person name="Luo X."/>
            <person name="Zhu L."/>
            <person name="Chen G."/>
            <person name="Zhang Y."/>
            <person name="Wang Y."/>
        </authorList>
    </citation>
    <scope>NUCLEOTIDE SEQUENCE [LARGE SCALE GENOMIC DNA]</scope>
    <source>
        <strain evidence="3 4">PJ-16</strain>
    </source>
</reference>
<keyword evidence="4" id="KW-1185">Reference proteome</keyword>
<dbReference type="InterPro" id="IPR011146">
    <property type="entry name" value="HIT-like"/>
</dbReference>
<dbReference type="SUPFAM" id="SSF54197">
    <property type="entry name" value="HIT-like"/>
    <property type="match status" value="1"/>
</dbReference>
<protein>
    <submittedName>
        <fullName evidence="3">HIT family protein</fullName>
    </submittedName>
</protein>
<dbReference type="InterPro" id="IPR036265">
    <property type="entry name" value="HIT-like_sf"/>
</dbReference>
<comment type="caution">
    <text evidence="1">Lacks conserved residue(s) required for the propagation of feature annotation.</text>
</comment>
<dbReference type="GO" id="GO:0003824">
    <property type="term" value="F:catalytic activity"/>
    <property type="evidence" value="ECO:0007669"/>
    <property type="project" value="InterPro"/>
</dbReference>
<name>A0A4U6R1Q5_9GAMM</name>
<dbReference type="Gene3D" id="3.30.428.10">
    <property type="entry name" value="HIT-like"/>
    <property type="match status" value="1"/>
</dbReference>
<evidence type="ECO:0000256" key="1">
    <source>
        <dbReference type="PROSITE-ProRule" id="PRU00464"/>
    </source>
</evidence>
<dbReference type="OrthoDB" id="9799145at2"/>
<evidence type="ECO:0000313" key="3">
    <source>
        <dbReference type="EMBL" id="TKV67303.1"/>
    </source>
</evidence>
<dbReference type="AlphaFoldDB" id="A0A4U6R1Q5"/>
<dbReference type="Proteomes" id="UP000308488">
    <property type="component" value="Unassembled WGS sequence"/>
</dbReference>
<comment type="caution">
    <text evidence="3">The sequence shown here is derived from an EMBL/GenBank/DDBJ whole genome shotgun (WGS) entry which is preliminary data.</text>
</comment>
<feature type="domain" description="HIT" evidence="2">
    <location>
        <begin position="43"/>
        <end position="112"/>
    </location>
</feature>
<dbReference type="PIRSF" id="PIRSF000714">
    <property type="entry name" value="HIT"/>
    <property type="match status" value="1"/>
</dbReference>
<organism evidence="3 4">
    <name type="scientific">Marinobacter panjinensis</name>
    <dbReference type="NCBI Taxonomy" id="2576384"/>
    <lineage>
        <taxon>Bacteria</taxon>
        <taxon>Pseudomonadati</taxon>
        <taxon>Pseudomonadota</taxon>
        <taxon>Gammaproteobacteria</taxon>
        <taxon>Pseudomonadales</taxon>
        <taxon>Marinobacteraceae</taxon>
        <taxon>Marinobacter</taxon>
    </lineage>
</organism>
<accession>A0A4U6R1Q5</accession>
<dbReference type="InterPro" id="IPR026026">
    <property type="entry name" value="HIT_Hint"/>
</dbReference>